<organism evidence="2 3">
    <name type="scientific">Virgisporangium aurantiacum</name>
    <dbReference type="NCBI Taxonomy" id="175570"/>
    <lineage>
        <taxon>Bacteria</taxon>
        <taxon>Bacillati</taxon>
        <taxon>Actinomycetota</taxon>
        <taxon>Actinomycetes</taxon>
        <taxon>Micromonosporales</taxon>
        <taxon>Micromonosporaceae</taxon>
        <taxon>Virgisporangium</taxon>
    </lineage>
</organism>
<dbReference type="PANTHER" id="PTHR23530">
    <property type="entry name" value="TRANSPORT PROTEIN-RELATED"/>
    <property type="match status" value="1"/>
</dbReference>
<evidence type="ECO:0000256" key="1">
    <source>
        <dbReference type="SAM" id="Phobius"/>
    </source>
</evidence>
<dbReference type="InterPro" id="IPR036259">
    <property type="entry name" value="MFS_trans_sf"/>
</dbReference>
<feature type="transmembrane region" description="Helical" evidence="1">
    <location>
        <begin position="97"/>
        <end position="118"/>
    </location>
</feature>
<keyword evidence="1" id="KW-1133">Transmembrane helix</keyword>
<keyword evidence="1" id="KW-0812">Transmembrane</keyword>
<feature type="transmembrane region" description="Helical" evidence="1">
    <location>
        <begin position="302"/>
        <end position="324"/>
    </location>
</feature>
<dbReference type="EMBL" id="BOPG01000044">
    <property type="protein sequence ID" value="GIJ59041.1"/>
    <property type="molecule type" value="Genomic_DNA"/>
</dbReference>
<protein>
    <submittedName>
        <fullName evidence="2">MFS transporter</fullName>
    </submittedName>
</protein>
<feature type="transmembrane region" description="Helical" evidence="1">
    <location>
        <begin position="277"/>
        <end position="296"/>
    </location>
</feature>
<name>A0A8J3Z7Z5_9ACTN</name>
<feature type="transmembrane region" description="Helical" evidence="1">
    <location>
        <begin position="336"/>
        <end position="355"/>
    </location>
</feature>
<evidence type="ECO:0000313" key="2">
    <source>
        <dbReference type="EMBL" id="GIJ59041.1"/>
    </source>
</evidence>
<feature type="transmembrane region" description="Helical" evidence="1">
    <location>
        <begin position="244"/>
        <end position="265"/>
    </location>
</feature>
<feature type="transmembrane region" description="Helical" evidence="1">
    <location>
        <begin position="163"/>
        <end position="182"/>
    </location>
</feature>
<dbReference type="Proteomes" id="UP000612585">
    <property type="component" value="Unassembled WGS sequence"/>
</dbReference>
<comment type="caution">
    <text evidence="2">The sequence shown here is derived from an EMBL/GenBank/DDBJ whole genome shotgun (WGS) entry which is preliminary data.</text>
</comment>
<dbReference type="SUPFAM" id="SSF103473">
    <property type="entry name" value="MFS general substrate transporter"/>
    <property type="match status" value="1"/>
</dbReference>
<accession>A0A8J3Z7Z5</accession>
<dbReference type="Gene3D" id="1.20.1250.20">
    <property type="entry name" value="MFS general substrate transporter like domains"/>
    <property type="match status" value="1"/>
</dbReference>
<keyword evidence="3" id="KW-1185">Reference proteome</keyword>
<dbReference type="PANTHER" id="PTHR23530:SF1">
    <property type="entry name" value="PERMEASE, MAJOR FACILITATOR SUPERFAMILY-RELATED"/>
    <property type="match status" value="1"/>
</dbReference>
<sequence length="384" mass="40093">MYPSGTTTAFVFWTFCRAVLHRGWWLVTSVYLVVDARLSASQLVLIGVAQGAVSLACEVPAGVVADAVSRRWSLAVSHLFMGTAMLATGLVDGFGPLVLTQMLWGLSWAFASGADVAWISDELDDPARVPVVLIRAERAQLVGTVTGLVAVGGLAWLTRRDTAMVLAGIAMLLLGLYVVVRFDERRFVPRTGRPWRILTRGATVVRANLLLPLVATFVVNGLAGNVGRLYQLRLVDAGLAVDPVLWFTGLGVVMCLAGAAVLRAVQRRIDGVHTARRGYGGAVAVAAAGVCGLALAPEELSGSAAVLLAAGALPLARSFGVVWVNGKAEGAVRATVHSLFAQAEYAGGIACGLALAMISDLFLGLVTSAALLAATALIVLRVAR</sequence>
<keyword evidence="1" id="KW-0472">Membrane</keyword>
<gene>
    <name evidence="2" type="ORF">Vau01_065570</name>
</gene>
<evidence type="ECO:0000313" key="3">
    <source>
        <dbReference type="Proteomes" id="UP000612585"/>
    </source>
</evidence>
<proteinExistence type="predicted"/>
<feature type="transmembrane region" description="Helical" evidence="1">
    <location>
        <begin position="203"/>
        <end position="224"/>
    </location>
</feature>
<reference evidence="2" key="1">
    <citation type="submission" date="2021-01" db="EMBL/GenBank/DDBJ databases">
        <title>Whole genome shotgun sequence of Virgisporangium aurantiacum NBRC 16421.</title>
        <authorList>
            <person name="Komaki H."/>
            <person name="Tamura T."/>
        </authorList>
    </citation>
    <scope>NUCLEOTIDE SEQUENCE</scope>
    <source>
        <strain evidence="2">NBRC 16421</strain>
    </source>
</reference>
<dbReference type="RefSeq" id="WP_204000655.1">
    <property type="nucleotide sequence ID" value="NZ_BOPG01000044.1"/>
</dbReference>
<feature type="transmembrane region" description="Helical" evidence="1">
    <location>
        <begin position="361"/>
        <end position="383"/>
    </location>
</feature>
<dbReference type="InterPro" id="IPR053160">
    <property type="entry name" value="MFS_DHA3_Transporter"/>
</dbReference>
<feature type="transmembrane region" description="Helical" evidence="1">
    <location>
        <begin position="72"/>
        <end position="91"/>
    </location>
</feature>
<feature type="transmembrane region" description="Helical" evidence="1">
    <location>
        <begin position="139"/>
        <end position="157"/>
    </location>
</feature>
<dbReference type="AlphaFoldDB" id="A0A8J3Z7Z5"/>
<feature type="transmembrane region" description="Helical" evidence="1">
    <location>
        <begin position="42"/>
        <end position="65"/>
    </location>
</feature>